<organism evidence="2">
    <name type="scientific">Anguilla anguilla</name>
    <name type="common">European freshwater eel</name>
    <name type="synonym">Muraena anguilla</name>
    <dbReference type="NCBI Taxonomy" id="7936"/>
    <lineage>
        <taxon>Eukaryota</taxon>
        <taxon>Metazoa</taxon>
        <taxon>Chordata</taxon>
        <taxon>Craniata</taxon>
        <taxon>Vertebrata</taxon>
        <taxon>Euteleostomi</taxon>
        <taxon>Actinopterygii</taxon>
        <taxon>Neopterygii</taxon>
        <taxon>Teleostei</taxon>
        <taxon>Anguilliformes</taxon>
        <taxon>Anguillidae</taxon>
        <taxon>Anguilla</taxon>
    </lineage>
</organism>
<name>A0A0E9XWB5_ANGAN</name>
<protein>
    <submittedName>
        <fullName evidence="2">Uncharacterized protein</fullName>
    </submittedName>
</protein>
<feature type="region of interest" description="Disordered" evidence="1">
    <location>
        <begin position="1"/>
        <end position="30"/>
    </location>
</feature>
<accession>A0A0E9XWB5</accession>
<proteinExistence type="predicted"/>
<dbReference type="EMBL" id="GBXM01002594">
    <property type="protein sequence ID" value="JAI05984.1"/>
    <property type="molecule type" value="Transcribed_RNA"/>
</dbReference>
<dbReference type="AlphaFoldDB" id="A0A0E9XWB5"/>
<evidence type="ECO:0000313" key="2">
    <source>
        <dbReference type="EMBL" id="JAI05984.1"/>
    </source>
</evidence>
<reference evidence="2" key="2">
    <citation type="journal article" date="2015" name="Fish Shellfish Immunol.">
        <title>Early steps in the European eel (Anguilla anguilla)-Vibrio vulnificus interaction in the gills: Role of the RtxA13 toxin.</title>
        <authorList>
            <person name="Callol A."/>
            <person name="Pajuelo D."/>
            <person name="Ebbesson L."/>
            <person name="Teles M."/>
            <person name="MacKenzie S."/>
            <person name="Amaro C."/>
        </authorList>
    </citation>
    <scope>NUCLEOTIDE SEQUENCE</scope>
</reference>
<sequence length="30" mass="3461">MTLMNHLCREHPKKPADTAALQDWSLTPVR</sequence>
<feature type="compositionally biased region" description="Basic and acidic residues" evidence="1">
    <location>
        <begin position="7"/>
        <end position="16"/>
    </location>
</feature>
<evidence type="ECO:0000256" key="1">
    <source>
        <dbReference type="SAM" id="MobiDB-lite"/>
    </source>
</evidence>
<reference evidence="2" key="1">
    <citation type="submission" date="2014-11" db="EMBL/GenBank/DDBJ databases">
        <authorList>
            <person name="Amaro Gonzalez C."/>
        </authorList>
    </citation>
    <scope>NUCLEOTIDE SEQUENCE</scope>
</reference>